<dbReference type="InterPro" id="IPR006115">
    <property type="entry name" value="6PGDH_NADP-bd"/>
</dbReference>
<dbReference type="GO" id="GO:0004616">
    <property type="term" value="F:phosphogluconate dehydrogenase (decarboxylating) activity"/>
    <property type="evidence" value="ECO:0007669"/>
    <property type="project" value="UniProtKB-EC"/>
</dbReference>
<dbReference type="EC" id="1.1.1.44" evidence="5 11"/>
<keyword evidence="18" id="KW-1185">Reference proteome</keyword>
<feature type="active site" description="Proton donor" evidence="12">
    <location>
        <position position="191"/>
    </location>
</feature>
<feature type="binding site" evidence="14">
    <location>
        <begin position="33"/>
        <end position="35"/>
    </location>
    <ligand>
        <name>NADP(+)</name>
        <dbReference type="ChEBI" id="CHEBI:58349"/>
    </ligand>
</feature>
<reference evidence="17 18" key="1">
    <citation type="submission" date="2015-07" db="EMBL/GenBank/DDBJ databases">
        <title>Draft genome sequence of the Amantichitinum ursilacus IGB-41, a new chitin-degrading bacterium.</title>
        <authorList>
            <person name="Kirstahler P."/>
            <person name="Guenther M."/>
            <person name="Grumaz C."/>
            <person name="Rupp S."/>
            <person name="Zibek S."/>
            <person name="Sohn K."/>
        </authorList>
    </citation>
    <scope>NUCLEOTIDE SEQUENCE [LARGE SCALE GENOMIC DNA]</scope>
    <source>
        <strain evidence="17 18">IGB-41</strain>
    </source>
</reference>
<evidence type="ECO:0000256" key="11">
    <source>
        <dbReference type="PIRNR" id="PIRNR000109"/>
    </source>
</evidence>
<comment type="similarity">
    <text evidence="3 11 15">Belongs to the 6-phosphogluconate dehydrogenase family.</text>
</comment>
<sequence>MSKQQIGVIGMAVMGRNLALNIESRGHTVSIFNRSPDKTDEVIAENPGKKLVPYHTLEEFVASLETPRRILLMVKAGTATDATIDQLKPLLDKGDIIIDGGNTLYTDTIRRNKELSDLGFNFIGTGVSGGEEGALKGPSIMPGGQKEAYALVAPILTQIAAKAPADGEPCVAYIGPDGAGHYVKMVHNGIEYGDMQLIAEAYAILKDVVGLSNAELADVFADWNKGELDSFLIEITANIFKKKDEETGKELVDVILDKAGQKGTGKWTSKSALDLGVPLPLITESVFARFISALKTEREEAAKVLNGPANKPAIADKAAFVESVRRALYLSKIASYAQGFAQMRAQSEESKWDLQYGEIAKIFRAGCIIRSGFLQNITDAYTKNPQLSNLLLDPYFAKIANEYQAALRDVVAAAVQAGVAVPTFGSAISYFDSYRSARLPANLIQAQRDYFGAHTFERTDKPGIFHAEWF</sequence>
<dbReference type="InterPro" id="IPR036291">
    <property type="entry name" value="NAD(P)-bd_dom_sf"/>
</dbReference>
<evidence type="ECO:0000256" key="6">
    <source>
        <dbReference type="ARBA" id="ARBA00018193"/>
    </source>
</evidence>
<dbReference type="GO" id="GO:0006098">
    <property type="term" value="P:pentose-phosphate shunt"/>
    <property type="evidence" value="ECO:0007669"/>
    <property type="project" value="UniProtKB-UniPathway"/>
</dbReference>
<comment type="function">
    <text evidence="1 11">Catalyzes the oxidative decarboxylation of 6-phosphogluconate to ribulose 5-phosphate and CO(2), with concomitant reduction of NADP to NADPH.</text>
</comment>
<dbReference type="Pfam" id="PF03446">
    <property type="entry name" value="NAD_binding_2"/>
    <property type="match status" value="1"/>
</dbReference>
<feature type="binding site" description="in other chain" evidence="13">
    <location>
        <begin position="128"/>
        <end position="130"/>
    </location>
    <ligand>
        <name>substrate</name>
        <note>ligand shared between dimeric partners</note>
    </ligand>
</feature>
<feature type="domain" description="6-phosphogluconate dehydrogenase C-terminal" evidence="16">
    <location>
        <begin position="180"/>
        <end position="470"/>
    </location>
</feature>
<keyword evidence="9 11" id="KW-0570">Pentose shunt</keyword>
<keyword evidence="7 11" id="KW-0560">Oxidoreductase</keyword>
<accession>A0A0N0GR39</accession>
<dbReference type="InterPro" id="IPR006183">
    <property type="entry name" value="Pgluconate_DH"/>
</dbReference>
<dbReference type="FunFam" id="1.10.1040.10:FF:000002">
    <property type="entry name" value="6-phosphogluconate dehydrogenase, decarboxylating"/>
    <property type="match status" value="1"/>
</dbReference>
<protein>
    <recommendedName>
        <fullName evidence="6 11">6-phosphogluconate dehydrogenase, decarboxylating</fullName>
        <ecNumber evidence="5 11">1.1.1.44</ecNumber>
    </recommendedName>
</protein>
<keyword evidence="8 15" id="KW-0311">Gluconate utilization</keyword>
<dbReference type="AlphaFoldDB" id="A0A0N0GR39"/>
<feature type="binding site" description="in other chain" evidence="13">
    <location>
        <position position="102"/>
    </location>
    <ligand>
        <name>substrate</name>
        <note>ligand shared between dimeric partners</note>
    </ligand>
</feature>
<dbReference type="InterPro" id="IPR008927">
    <property type="entry name" value="6-PGluconate_DH-like_C_sf"/>
</dbReference>
<dbReference type="GO" id="GO:0019521">
    <property type="term" value="P:D-gluconate metabolic process"/>
    <property type="evidence" value="ECO:0007669"/>
    <property type="project" value="UniProtKB-KW"/>
</dbReference>
<evidence type="ECO:0000256" key="1">
    <source>
        <dbReference type="ARBA" id="ARBA00002526"/>
    </source>
</evidence>
<evidence type="ECO:0000256" key="5">
    <source>
        <dbReference type="ARBA" id="ARBA00013011"/>
    </source>
</evidence>
<dbReference type="Proteomes" id="UP000037939">
    <property type="component" value="Unassembled WGS sequence"/>
</dbReference>
<dbReference type="SMART" id="SM01350">
    <property type="entry name" value="6PGD"/>
    <property type="match status" value="1"/>
</dbReference>
<evidence type="ECO:0000256" key="8">
    <source>
        <dbReference type="ARBA" id="ARBA00023064"/>
    </source>
</evidence>
<dbReference type="NCBIfam" id="TIGR00873">
    <property type="entry name" value="gnd"/>
    <property type="match status" value="1"/>
</dbReference>
<feature type="binding site" evidence="13">
    <location>
        <position position="454"/>
    </location>
    <ligand>
        <name>substrate</name>
        <note>ligand shared between dimeric partners</note>
    </ligand>
</feature>
<comment type="pathway">
    <text evidence="2 11 15">Carbohydrate degradation; pentose phosphate pathway; D-ribulose 5-phosphate from D-glucose 6-phosphate (oxidative stage): step 3/3.</text>
</comment>
<feature type="binding site" description="in other chain" evidence="13">
    <location>
        <position position="262"/>
    </location>
    <ligand>
        <name>substrate</name>
        <note>ligand shared between dimeric partners</note>
    </ligand>
</feature>
<feature type="binding site" evidence="13">
    <location>
        <position position="448"/>
    </location>
    <ligand>
        <name>substrate</name>
        <note>ligand shared between dimeric partners</note>
    </ligand>
</feature>
<evidence type="ECO:0000256" key="7">
    <source>
        <dbReference type="ARBA" id="ARBA00023002"/>
    </source>
</evidence>
<dbReference type="Gene3D" id="1.20.5.320">
    <property type="entry name" value="6-Phosphogluconate Dehydrogenase, domain 3"/>
    <property type="match status" value="1"/>
</dbReference>
<feature type="active site" description="Proton acceptor" evidence="12">
    <location>
        <position position="184"/>
    </location>
</feature>
<dbReference type="FunFam" id="3.40.50.720:FF:000007">
    <property type="entry name" value="6-phosphogluconate dehydrogenase, decarboxylating"/>
    <property type="match status" value="1"/>
</dbReference>
<gene>
    <name evidence="17" type="primary">gnd</name>
    <name evidence="17" type="ORF">WG78_01530</name>
</gene>
<proteinExistence type="inferred from homology"/>
<keyword evidence="11 15" id="KW-0521">NADP</keyword>
<feature type="binding site" evidence="14">
    <location>
        <begin position="74"/>
        <end position="76"/>
    </location>
    <ligand>
        <name>NADP(+)</name>
        <dbReference type="ChEBI" id="CHEBI:58349"/>
    </ligand>
</feature>
<evidence type="ECO:0000256" key="12">
    <source>
        <dbReference type="PIRSR" id="PIRSR000109-1"/>
    </source>
</evidence>
<dbReference type="InterPro" id="IPR006184">
    <property type="entry name" value="6PGdom_BS"/>
</dbReference>
<comment type="subunit">
    <text evidence="4 11">Homodimer.</text>
</comment>
<feature type="binding site" description="in other chain" evidence="13">
    <location>
        <begin position="187"/>
        <end position="188"/>
    </location>
    <ligand>
        <name>substrate</name>
        <note>ligand shared between dimeric partners</note>
    </ligand>
</feature>
<feature type="binding site" description="in other chain" evidence="13">
    <location>
        <position position="192"/>
    </location>
    <ligand>
        <name>substrate</name>
        <note>ligand shared between dimeric partners</note>
    </ligand>
</feature>
<comment type="catalytic activity">
    <reaction evidence="10 11 15">
        <text>6-phospho-D-gluconate + NADP(+) = D-ribulose 5-phosphate + CO2 + NADPH</text>
        <dbReference type="Rhea" id="RHEA:10116"/>
        <dbReference type="ChEBI" id="CHEBI:16526"/>
        <dbReference type="ChEBI" id="CHEBI:57783"/>
        <dbReference type="ChEBI" id="CHEBI:58121"/>
        <dbReference type="ChEBI" id="CHEBI:58349"/>
        <dbReference type="ChEBI" id="CHEBI:58759"/>
        <dbReference type="EC" id="1.1.1.44"/>
    </reaction>
</comment>
<evidence type="ECO:0000256" key="13">
    <source>
        <dbReference type="PIRSR" id="PIRSR000109-2"/>
    </source>
</evidence>
<name>A0A0N0GR39_9NEIS</name>
<evidence type="ECO:0000256" key="4">
    <source>
        <dbReference type="ARBA" id="ARBA00011738"/>
    </source>
</evidence>
<dbReference type="EMBL" id="LAQT01000001">
    <property type="protein sequence ID" value="KPC55298.1"/>
    <property type="molecule type" value="Genomic_DNA"/>
</dbReference>
<dbReference type="PANTHER" id="PTHR11811">
    <property type="entry name" value="6-PHOSPHOGLUCONATE DEHYDROGENASE"/>
    <property type="match status" value="1"/>
</dbReference>
<dbReference type="NCBIfam" id="NF006765">
    <property type="entry name" value="PRK09287.1"/>
    <property type="match status" value="1"/>
</dbReference>
<evidence type="ECO:0000256" key="10">
    <source>
        <dbReference type="ARBA" id="ARBA00048640"/>
    </source>
</evidence>
<dbReference type="PIRSF" id="PIRSF000109">
    <property type="entry name" value="6PGD"/>
    <property type="match status" value="1"/>
</dbReference>
<feature type="binding site" evidence="14">
    <location>
        <begin position="10"/>
        <end position="15"/>
    </location>
    <ligand>
        <name>NADP(+)</name>
        <dbReference type="ChEBI" id="CHEBI:58349"/>
    </ligand>
</feature>
<dbReference type="GO" id="GO:0050661">
    <property type="term" value="F:NADP binding"/>
    <property type="evidence" value="ECO:0007669"/>
    <property type="project" value="InterPro"/>
</dbReference>
<organism evidence="17 18">
    <name type="scientific">Amantichitinum ursilacus</name>
    <dbReference type="NCBI Taxonomy" id="857265"/>
    <lineage>
        <taxon>Bacteria</taxon>
        <taxon>Pseudomonadati</taxon>
        <taxon>Pseudomonadota</taxon>
        <taxon>Betaproteobacteria</taxon>
        <taxon>Neisseriales</taxon>
        <taxon>Chitinibacteraceae</taxon>
        <taxon>Amantichitinum</taxon>
    </lineage>
</organism>
<feature type="binding site" description="in other chain" evidence="13">
    <location>
        <position position="289"/>
    </location>
    <ligand>
        <name>substrate</name>
        <note>ligand shared between dimeric partners</note>
    </ligand>
</feature>
<evidence type="ECO:0000256" key="15">
    <source>
        <dbReference type="RuleBase" id="RU000485"/>
    </source>
</evidence>
<dbReference type="PROSITE" id="PS00461">
    <property type="entry name" value="6PGD"/>
    <property type="match status" value="1"/>
</dbReference>
<dbReference type="Pfam" id="PF00393">
    <property type="entry name" value="6PGD"/>
    <property type="match status" value="1"/>
</dbReference>
<evidence type="ECO:0000256" key="14">
    <source>
        <dbReference type="PIRSR" id="PIRSR000109-3"/>
    </source>
</evidence>
<dbReference type="RefSeq" id="WP_053936011.1">
    <property type="nucleotide sequence ID" value="NZ_LAQT01000001.1"/>
</dbReference>
<evidence type="ECO:0000313" key="17">
    <source>
        <dbReference type="EMBL" id="KPC55298.1"/>
    </source>
</evidence>
<feature type="binding site" evidence="14">
    <location>
        <position position="102"/>
    </location>
    <ligand>
        <name>NADP(+)</name>
        <dbReference type="ChEBI" id="CHEBI:58349"/>
    </ligand>
</feature>
<dbReference type="SUPFAM" id="SSF48179">
    <property type="entry name" value="6-phosphogluconate dehydrogenase C-terminal domain-like"/>
    <property type="match status" value="1"/>
</dbReference>
<dbReference type="OrthoDB" id="9804542at2"/>
<dbReference type="InterPro" id="IPR006113">
    <property type="entry name" value="6PGDH_Gnd/GntZ"/>
</dbReference>
<dbReference type="InterPro" id="IPR006114">
    <property type="entry name" value="6PGDH_C"/>
</dbReference>
<dbReference type="Gene3D" id="1.10.1040.10">
    <property type="entry name" value="N-(1-d-carboxylethyl)-l-norvaline Dehydrogenase, domain 2"/>
    <property type="match status" value="1"/>
</dbReference>
<dbReference type="FunFam" id="1.20.5.320:FF:000001">
    <property type="entry name" value="6-phosphogluconate dehydrogenase, decarboxylating"/>
    <property type="match status" value="1"/>
</dbReference>
<dbReference type="UniPathway" id="UPA00115">
    <property type="reaction ID" value="UER00410"/>
</dbReference>
<evidence type="ECO:0000313" key="18">
    <source>
        <dbReference type="Proteomes" id="UP000037939"/>
    </source>
</evidence>
<dbReference type="Gene3D" id="3.40.50.720">
    <property type="entry name" value="NAD(P)-binding Rossmann-like Domain"/>
    <property type="match status" value="1"/>
</dbReference>
<dbReference type="InterPro" id="IPR013328">
    <property type="entry name" value="6PGD_dom2"/>
</dbReference>
<evidence type="ECO:0000256" key="9">
    <source>
        <dbReference type="ARBA" id="ARBA00023126"/>
    </source>
</evidence>
<dbReference type="SUPFAM" id="SSF51735">
    <property type="entry name" value="NAD(P)-binding Rossmann-fold domains"/>
    <property type="match status" value="1"/>
</dbReference>
<evidence type="ECO:0000256" key="3">
    <source>
        <dbReference type="ARBA" id="ARBA00008419"/>
    </source>
</evidence>
<dbReference type="PATRIC" id="fig|857265.3.peg.322"/>
<evidence type="ECO:0000259" key="16">
    <source>
        <dbReference type="SMART" id="SM01350"/>
    </source>
</evidence>
<dbReference type="STRING" id="857265.WG78_01530"/>
<comment type="caution">
    <text evidence="17">The sequence shown here is derived from an EMBL/GenBank/DDBJ whole genome shotgun (WGS) entry which is preliminary data.</text>
</comment>
<dbReference type="PRINTS" id="PR00076">
    <property type="entry name" value="6PGDHDRGNASE"/>
</dbReference>
<evidence type="ECO:0000256" key="2">
    <source>
        <dbReference type="ARBA" id="ARBA00004874"/>
    </source>
</evidence>